<protein>
    <submittedName>
        <fullName evidence="1">Uncharacterized protein</fullName>
    </submittedName>
</protein>
<evidence type="ECO:0000313" key="2">
    <source>
        <dbReference type="Proteomes" id="UP000247702"/>
    </source>
</evidence>
<comment type="caution">
    <text evidence="1">The sequence shown here is derived from an EMBL/GenBank/DDBJ whole genome shotgun (WGS) entry which is preliminary data.</text>
</comment>
<sequence length="72" mass="8583">MINKITFNEAIFYLQNMDETQHYLIEPLISYINEVDEDLEEELVTENDELVNDDDNIYSDPSELHINDLFQD</sequence>
<dbReference type="AlphaFoldDB" id="A0A2Z6RBP2"/>
<evidence type="ECO:0000313" key="1">
    <source>
        <dbReference type="EMBL" id="GBB90126.1"/>
    </source>
</evidence>
<proteinExistence type="predicted"/>
<gene>
    <name evidence="1" type="ORF">RclHR1_00170030</name>
</gene>
<name>A0A2Z6RBP2_9GLOM</name>
<accession>A0A2Z6RBP2</accession>
<reference evidence="1 2" key="1">
    <citation type="submission" date="2017-11" db="EMBL/GenBank/DDBJ databases">
        <title>The genome of Rhizophagus clarus HR1 reveals common genetic basis of auxotrophy among arbuscular mycorrhizal fungi.</title>
        <authorList>
            <person name="Kobayashi Y."/>
        </authorList>
    </citation>
    <scope>NUCLEOTIDE SEQUENCE [LARGE SCALE GENOMIC DNA]</scope>
    <source>
        <strain evidence="1 2">HR1</strain>
    </source>
</reference>
<keyword evidence="2" id="KW-1185">Reference proteome</keyword>
<dbReference type="EMBL" id="BEXD01000779">
    <property type="protein sequence ID" value="GBB90126.1"/>
    <property type="molecule type" value="Genomic_DNA"/>
</dbReference>
<dbReference type="Proteomes" id="UP000247702">
    <property type="component" value="Unassembled WGS sequence"/>
</dbReference>
<organism evidence="1 2">
    <name type="scientific">Rhizophagus clarus</name>
    <dbReference type="NCBI Taxonomy" id="94130"/>
    <lineage>
        <taxon>Eukaryota</taxon>
        <taxon>Fungi</taxon>
        <taxon>Fungi incertae sedis</taxon>
        <taxon>Mucoromycota</taxon>
        <taxon>Glomeromycotina</taxon>
        <taxon>Glomeromycetes</taxon>
        <taxon>Glomerales</taxon>
        <taxon>Glomeraceae</taxon>
        <taxon>Rhizophagus</taxon>
    </lineage>
</organism>